<accession>A0AAN6MTZ9</accession>
<evidence type="ECO:0000256" key="5">
    <source>
        <dbReference type="SAM" id="MobiDB-lite"/>
    </source>
</evidence>
<dbReference type="Pfam" id="PF00023">
    <property type="entry name" value="Ank"/>
    <property type="match status" value="1"/>
</dbReference>
<feature type="compositionally biased region" description="Basic and acidic residues" evidence="5">
    <location>
        <begin position="1743"/>
        <end position="1752"/>
    </location>
</feature>
<proteinExistence type="predicted"/>
<organism evidence="6 7">
    <name type="scientific">Staphylotrichum tortipilum</name>
    <dbReference type="NCBI Taxonomy" id="2831512"/>
    <lineage>
        <taxon>Eukaryota</taxon>
        <taxon>Fungi</taxon>
        <taxon>Dikarya</taxon>
        <taxon>Ascomycota</taxon>
        <taxon>Pezizomycotina</taxon>
        <taxon>Sordariomycetes</taxon>
        <taxon>Sordariomycetidae</taxon>
        <taxon>Sordariales</taxon>
        <taxon>Chaetomiaceae</taxon>
        <taxon>Staphylotrichum</taxon>
    </lineage>
</organism>
<reference evidence="6" key="1">
    <citation type="journal article" date="2023" name="Mol. Phylogenet. Evol.">
        <title>Genome-scale phylogeny and comparative genomics of the fungal order Sordariales.</title>
        <authorList>
            <person name="Hensen N."/>
            <person name="Bonometti L."/>
            <person name="Westerberg I."/>
            <person name="Brannstrom I.O."/>
            <person name="Guillou S."/>
            <person name="Cros-Aarteil S."/>
            <person name="Calhoun S."/>
            <person name="Haridas S."/>
            <person name="Kuo A."/>
            <person name="Mondo S."/>
            <person name="Pangilinan J."/>
            <person name="Riley R."/>
            <person name="LaButti K."/>
            <person name="Andreopoulos B."/>
            <person name="Lipzen A."/>
            <person name="Chen C."/>
            <person name="Yan M."/>
            <person name="Daum C."/>
            <person name="Ng V."/>
            <person name="Clum A."/>
            <person name="Steindorff A."/>
            <person name="Ohm R.A."/>
            <person name="Martin F."/>
            <person name="Silar P."/>
            <person name="Natvig D.O."/>
            <person name="Lalanne C."/>
            <person name="Gautier V."/>
            <person name="Ament-Velasquez S.L."/>
            <person name="Kruys A."/>
            <person name="Hutchinson M.I."/>
            <person name="Powell A.J."/>
            <person name="Barry K."/>
            <person name="Miller A.N."/>
            <person name="Grigoriev I.V."/>
            <person name="Debuchy R."/>
            <person name="Gladieux P."/>
            <person name="Hiltunen Thoren M."/>
            <person name="Johannesson H."/>
        </authorList>
    </citation>
    <scope>NUCLEOTIDE SEQUENCE</scope>
    <source>
        <strain evidence="6">CBS 103.79</strain>
    </source>
</reference>
<dbReference type="InterPro" id="IPR036770">
    <property type="entry name" value="Ankyrin_rpt-contain_sf"/>
</dbReference>
<evidence type="ECO:0000256" key="2">
    <source>
        <dbReference type="ARBA" id="ARBA00023043"/>
    </source>
</evidence>
<comment type="caution">
    <text evidence="6">The sequence shown here is derived from an EMBL/GenBank/DDBJ whole genome shotgun (WGS) entry which is preliminary data.</text>
</comment>
<dbReference type="Pfam" id="PF12796">
    <property type="entry name" value="Ank_2"/>
    <property type="match status" value="1"/>
</dbReference>
<feature type="coiled-coil region" evidence="4">
    <location>
        <begin position="1014"/>
        <end position="1064"/>
    </location>
</feature>
<evidence type="ECO:0000256" key="4">
    <source>
        <dbReference type="SAM" id="Coils"/>
    </source>
</evidence>
<feature type="compositionally biased region" description="Acidic residues" evidence="5">
    <location>
        <begin position="1214"/>
        <end position="1224"/>
    </location>
</feature>
<dbReference type="Proteomes" id="UP001303889">
    <property type="component" value="Unassembled WGS sequence"/>
</dbReference>
<dbReference type="PANTHER" id="PTHR24126">
    <property type="entry name" value="ANKYRIN REPEAT, PH AND SEC7 DOMAIN CONTAINING PROTEIN SECG-RELATED"/>
    <property type="match status" value="1"/>
</dbReference>
<dbReference type="PRINTS" id="PR01415">
    <property type="entry name" value="ANKYRIN"/>
</dbReference>
<evidence type="ECO:0000256" key="3">
    <source>
        <dbReference type="PROSITE-ProRule" id="PRU00023"/>
    </source>
</evidence>
<dbReference type="PROSITE" id="PS50088">
    <property type="entry name" value="ANK_REPEAT"/>
    <property type="match status" value="3"/>
</dbReference>
<sequence length="1831" mass="205299">MASEAAPTLPISIPSLPVPLTGLVKHIDQHPDTPMVELLEPYRQYEAQLRQAFAQNPDNEALKDPHVNVLPLYTEDTHAIKIRARKLESESKEEKSKYIMPLPADIRRPDSSPAIVPSLKDFRHNFGVFSESSLAELNWDNVVAAGSSVVNTLLPVPEEYSRSKRSLREFYHEKFSPASDVDLFLYGLTEEQAIEKIKDIETRVRDALLTETTVVRTKHAITICKPPCCVTAVVACRWSNMSPADKPAHHSGSQYPTRHIQIVLRIYKSVSEILTGFDIDCSGAAYDGKQVYCTPRALQSYITQVNHIDLSRRSPSYENRLSKYSHRGFEVHWPDFDRSRIDPTIFERSFQRTLGLARLLVLERLPTTQARDAYLDKRRSERGRPPLDRYQRNLRSLRGNIKEDYEDEVADWMPEEEVSNYHTFTIPYGIKFNAKRIEKLCYTRDLLLNAEWNQPDDREVYLHRHPAFFGRVEDVVNDCCGYCPVPKTDEEKEVAEEEAKVYVSGKISFIKDDPGRQQIGSFNPLTDDDWTEMAYVGNTARLCQAIVDGDLEHVTDWLAQEGADPNTRDYTGRAPLHLAVMSSTPEIVRALVDAGARLVARLADGRTALHLAAARGEVEIVKILLDKSIANEAEHEEKQDQRRREKKAAQAVEEETQDKVEARENEADDKDADNEDESDGELIDADESEVEAQSITTGLFVKVGKKEADVDSALEDAEEEPDFYDINVISWDKPCSALHFAITEGHTEVVKTLVQEYGADVLLPAKFLNSDKSPYAALLTLGLALTLPVEKAKEMAKTLLSLGATSAQADMNGFTSFHRYVEANAESLLDVLWEMDQAGAKIATDNIAFADSSSCQTPLQLAVQNGNTALVLKLLDHGAVSHIDFEAWLKSAKKSTNMASRLTTLEENQKTYNGMVEQPLILALNSATPENALILLDRGADPNVVTISSQYYMKLMWYSRFTGESALDLANKHLTALGEYKKGTDTNKCPALPEGIDTYLDGFQEGTYQHWAVSEEIEARRKSHRRTLKLYEQAKKSPQRSDGVKEKEAAIAEAIKSMEKVKESLLAHGAKTFVELHPEFADRLESANTRRNYYGYNAPDQKKDEPFTYAFSFRNVIDVTEARKEAYFKLFNAAFNGDLETIKTLTLSSWDDAKEQAPLKIAVHDQNRNNPFSLAFTRGHYDVAKAILEIAQAQYVPEEKAKTRYTMEATDEYSEYSDDSDCSDQESVHSTESRPRIYRQIVDAQFTIENIGEVSMKVNSRTKPLEIINWGSHLRTVISDNDMKGLKFLLDVCERWGTQKSDLDEEGSSFYTFPDKEFTRAVELGRVELLGEIIKRTGAGLPLEHLVKDTGVELQVKPRYYAGLTVYGKKRNDWATAGRNIVRKESGSETSPLLVGALAGRIESVEWFLSDTPSRQYLAFAKSKAARDDDRLKHLAQSPGGFDGAISKWLSDQGELILHAALFAPPTKRATELVSYLVKTQPALVETKAANGVTPLFLACRLGRLDAVKILDQSRNNLLHAVLQQCPGVDVLKEMLELLDRENLIPMLKERNRLEAGGRTPLHDHCTHSAPRHGAWVKEGIAITKTLFDLSPETAQQALKMLDGTGDTPLHSLLGKDADPALVQTVIDFDPTLLCCENAVGRTPVEVAHDRYLADNIKAPTRNRWRPDESVSKLATAVPTDFIKPAPADDEAKEHESKTVMAKNWRMCAEIMARDGQPKRTLVSLNSANFVAKRLGQKHMRDRYRFGAKKDDEDTPESTAGSQDGNSEVGSDEVAAKAEPETAAASADKAKPRRTDIITAKYYGNHSAWLRPKEKKDKKEDDDDESDSNDD</sequence>
<feature type="region of interest" description="Disordered" evidence="5">
    <location>
        <begin position="632"/>
        <end position="688"/>
    </location>
</feature>
<dbReference type="PANTHER" id="PTHR24126:SF14">
    <property type="entry name" value="ANK_REP_REGION DOMAIN-CONTAINING PROTEIN"/>
    <property type="match status" value="1"/>
</dbReference>
<keyword evidence="4" id="KW-0175">Coiled coil</keyword>
<keyword evidence="2 3" id="KW-0040">ANK repeat</keyword>
<protein>
    <recommendedName>
        <fullName evidence="8">Ankyrin repeat protein</fullName>
    </recommendedName>
</protein>
<keyword evidence="1" id="KW-0677">Repeat</keyword>
<feature type="region of interest" description="Disordered" evidence="5">
    <location>
        <begin position="1214"/>
        <end position="1233"/>
    </location>
</feature>
<feature type="compositionally biased region" description="Acidic residues" evidence="5">
    <location>
        <begin position="666"/>
        <end position="688"/>
    </location>
</feature>
<evidence type="ECO:0000313" key="6">
    <source>
        <dbReference type="EMBL" id="KAK3906939.1"/>
    </source>
</evidence>
<dbReference type="InterPro" id="IPR002110">
    <property type="entry name" value="Ankyrin_rpt"/>
</dbReference>
<keyword evidence="7" id="KW-1185">Reference proteome</keyword>
<gene>
    <name evidence="6" type="ORF">C8A05DRAFT_40270</name>
</gene>
<dbReference type="SMART" id="SM00248">
    <property type="entry name" value="ANK"/>
    <property type="match status" value="11"/>
</dbReference>
<feature type="region of interest" description="Disordered" evidence="5">
    <location>
        <begin position="1742"/>
        <end position="1831"/>
    </location>
</feature>
<reference evidence="6" key="2">
    <citation type="submission" date="2023-05" db="EMBL/GenBank/DDBJ databases">
        <authorList>
            <consortium name="Lawrence Berkeley National Laboratory"/>
            <person name="Steindorff A."/>
            <person name="Hensen N."/>
            <person name="Bonometti L."/>
            <person name="Westerberg I."/>
            <person name="Brannstrom I.O."/>
            <person name="Guillou S."/>
            <person name="Cros-Aarteil S."/>
            <person name="Calhoun S."/>
            <person name="Haridas S."/>
            <person name="Kuo A."/>
            <person name="Mondo S."/>
            <person name="Pangilinan J."/>
            <person name="Riley R."/>
            <person name="Labutti K."/>
            <person name="Andreopoulos B."/>
            <person name="Lipzen A."/>
            <person name="Chen C."/>
            <person name="Yanf M."/>
            <person name="Daum C."/>
            <person name="Ng V."/>
            <person name="Clum A."/>
            <person name="Ohm R."/>
            <person name="Martin F."/>
            <person name="Silar P."/>
            <person name="Natvig D."/>
            <person name="Lalanne C."/>
            <person name="Gautier V."/>
            <person name="Ament-Velasquez S.L."/>
            <person name="Kruys A."/>
            <person name="Hutchinson M.I."/>
            <person name="Powell A.J."/>
            <person name="Barry K."/>
            <person name="Miller A.N."/>
            <person name="Grigoriev I.V."/>
            <person name="Debuchy R."/>
            <person name="Gladieux P."/>
            <person name="Thoren M.H."/>
            <person name="Johannesson H."/>
        </authorList>
    </citation>
    <scope>NUCLEOTIDE SEQUENCE</scope>
    <source>
        <strain evidence="6">CBS 103.79</strain>
    </source>
</reference>
<dbReference type="Gene3D" id="1.25.40.20">
    <property type="entry name" value="Ankyrin repeat-containing domain"/>
    <property type="match status" value="3"/>
</dbReference>
<name>A0AAN6MTZ9_9PEZI</name>
<dbReference type="PROSITE" id="PS50297">
    <property type="entry name" value="ANK_REP_REGION"/>
    <property type="match status" value="3"/>
</dbReference>
<evidence type="ECO:0008006" key="8">
    <source>
        <dbReference type="Google" id="ProtNLM"/>
    </source>
</evidence>
<feature type="compositionally biased region" description="Basic and acidic residues" evidence="5">
    <location>
        <begin position="632"/>
        <end position="643"/>
    </location>
</feature>
<feature type="compositionally biased region" description="Acidic residues" evidence="5">
    <location>
        <begin position="1820"/>
        <end position="1831"/>
    </location>
</feature>
<evidence type="ECO:0000313" key="7">
    <source>
        <dbReference type="Proteomes" id="UP001303889"/>
    </source>
</evidence>
<evidence type="ECO:0000256" key="1">
    <source>
        <dbReference type="ARBA" id="ARBA00022737"/>
    </source>
</evidence>
<feature type="repeat" description="ANK" evidence="3">
    <location>
        <begin position="571"/>
        <end position="603"/>
    </location>
</feature>
<dbReference type="SUPFAM" id="SSF48403">
    <property type="entry name" value="Ankyrin repeat"/>
    <property type="match status" value="3"/>
</dbReference>
<feature type="repeat" description="ANK" evidence="3">
    <location>
        <begin position="854"/>
        <end position="879"/>
    </location>
</feature>
<dbReference type="EMBL" id="MU855316">
    <property type="protein sequence ID" value="KAK3906939.1"/>
    <property type="molecule type" value="Genomic_DNA"/>
</dbReference>
<feature type="repeat" description="ANK" evidence="3">
    <location>
        <begin position="604"/>
        <end position="636"/>
    </location>
</feature>
<feature type="compositionally biased region" description="Polar residues" evidence="5">
    <location>
        <begin position="1757"/>
        <end position="1769"/>
    </location>
</feature>